<reference evidence="6" key="1">
    <citation type="submission" date="2018-11" db="EMBL/GenBank/DDBJ databases">
        <authorList>
            <person name="Alioto T."/>
            <person name="Alioto T."/>
        </authorList>
    </citation>
    <scope>NUCLEOTIDE SEQUENCE</scope>
</reference>
<dbReference type="Proteomes" id="UP000596742">
    <property type="component" value="Unassembled WGS sequence"/>
</dbReference>
<dbReference type="InterPro" id="IPR008983">
    <property type="entry name" value="Tumour_necrosis_fac-like_dom"/>
</dbReference>
<dbReference type="AlphaFoldDB" id="A0A8B6BXV4"/>
<keyword evidence="3 4" id="KW-0732">Signal</keyword>
<dbReference type="SUPFAM" id="SSF49842">
    <property type="entry name" value="TNF-like"/>
    <property type="match status" value="1"/>
</dbReference>
<proteinExistence type="predicted"/>
<gene>
    <name evidence="6" type="ORF">MGAL_10B005147</name>
</gene>
<evidence type="ECO:0000256" key="2">
    <source>
        <dbReference type="ARBA" id="ARBA00022525"/>
    </source>
</evidence>
<dbReference type="SMART" id="SM00110">
    <property type="entry name" value="C1Q"/>
    <property type="match status" value="1"/>
</dbReference>
<feature type="signal peptide" evidence="4">
    <location>
        <begin position="1"/>
        <end position="15"/>
    </location>
</feature>
<accession>A0A8B6BXV4</accession>
<dbReference type="GO" id="GO:0005576">
    <property type="term" value="C:extracellular region"/>
    <property type="evidence" value="ECO:0007669"/>
    <property type="project" value="UniProtKB-SubCell"/>
</dbReference>
<evidence type="ECO:0000256" key="4">
    <source>
        <dbReference type="SAM" id="SignalP"/>
    </source>
</evidence>
<evidence type="ECO:0000259" key="5">
    <source>
        <dbReference type="PROSITE" id="PS50871"/>
    </source>
</evidence>
<evidence type="ECO:0000256" key="3">
    <source>
        <dbReference type="ARBA" id="ARBA00022729"/>
    </source>
</evidence>
<protein>
    <recommendedName>
        <fullName evidence="5">C1q domain-containing protein</fullName>
    </recommendedName>
</protein>
<feature type="domain" description="C1q" evidence="5">
    <location>
        <begin position="79"/>
        <end position="211"/>
    </location>
</feature>
<name>A0A8B6BXV4_MYTGA</name>
<feature type="chain" id="PRO_5032451103" description="C1q domain-containing protein" evidence="4">
    <location>
        <begin position="16"/>
        <end position="211"/>
    </location>
</feature>
<dbReference type="OrthoDB" id="6115931at2759"/>
<evidence type="ECO:0000313" key="6">
    <source>
        <dbReference type="EMBL" id="VDH97520.1"/>
    </source>
</evidence>
<dbReference type="PANTHER" id="PTHR22923">
    <property type="entry name" value="CEREBELLIN-RELATED"/>
    <property type="match status" value="1"/>
</dbReference>
<dbReference type="Gene3D" id="2.60.120.40">
    <property type="match status" value="1"/>
</dbReference>
<dbReference type="EMBL" id="UYJE01000904">
    <property type="protein sequence ID" value="VDH97520.1"/>
    <property type="molecule type" value="Genomic_DNA"/>
</dbReference>
<keyword evidence="7" id="KW-1185">Reference proteome</keyword>
<dbReference type="InterPro" id="IPR001073">
    <property type="entry name" value="C1q_dom"/>
</dbReference>
<dbReference type="Pfam" id="PF00386">
    <property type="entry name" value="C1q"/>
    <property type="match status" value="1"/>
</dbReference>
<sequence>MFYLIILSLVSAVVTELCSKDIQVLRNENQILRRIVTKVVDELTEHKNALDELIVFKKSLENYTTAKENERRMHDRRQTNGPVIAFHAFLSKSISALGIQHTVPFDEEITDTANRYNPYSHVFTVPESGVYVFTWTIIIKNIRCSTELVVNAAVIGRSYPDSERDDENDTSTVIVLRQVAKDDVIFVRVNSGCFSIRSDHYGRSSFSGWKL</sequence>
<comment type="caution">
    <text evidence="6">The sequence shown here is derived from an EMBL/GenBank/DDBJ whole genome shotgun (WGS) entry which is preliminary data.</text>
</comment>
<dbReference type="InterPro" id="IPR050822">
    <property type="entry name" value="Cerebellin_Synaptic_Org"/>
</dbReference>
<comment type="subcellular location">
    <subcellularLocation>
        <location evidence="1">Secreted</location>
    </subcellularLocation>
</comment>
<dbReference type="PANTHER" id="PTHR22923:SF116">
    <property type="entry name" value="C1Q DOMAIN-CONTAINING PROTEIN"/>
    <property type="match status" value="1"/>
</dbReference>
<keyword evidence="2" id="KW-0964">Secreted</keyword>
<dbReference type="PROSITE" id="PS50871">
    <property type="entry name" value="C1Q"/>
    <property type="match status" value="1"/>
</dbReference>
<organism evidence="6 7">
    <name type="scientific">Mytilus galloprovincialis</name>
    <name type="common">Mediterranean mussel</name>
    <dbReference type="NCBI Taxonomy" id="29158"/>
    <lineage>
        <taxon>Eukaryota</taxon>
        <taxon>Metazoa</taxon>
        <taxon>Spiralia</taxon>
        <taxon>Lophotrochozoa</taxon>
        <taxon>Mollusca</taxon>
        <taxon>Bivalvia</taxon>
        <taxon>Autobranchia</taxon>
        <taxon>Pteriomorphia</taxon>
        <taxon>Mytilida</taxon>
        <taxon>Mytiloidea</taxon>
        <taxon>Mytilidae</taxon>
        <taxon>Mytilinae</taxon>
        <taxon>Mytilus</taxon>
    </lineage>
</organism>
<evidence type="ECO:0000256" key="1">
    <source>
        <dbReference type="ARBA" id="ARBA00004613"/>
    </source>
</evidence>
<evidence type="ECO:0000313" key="7">
    <source>
        <dbReference type="Proteomes" id="UP000596742"/>
    </source>
</evidence>